<dbReference type="KEGG" id="tdu:QJT80_01885"/>
<evidence type="ECO:0000313" key="3">
    <source>
        <dbReference type="EMBL" id="WGZ91232.1"/>
    </source>
</evidence>
<dbReference type="Gene3D" id="3.60.130.10">
    <property type="entry name" value="Clavaminate synthase-like"/>
    <property type="match status" value="1"/>
</dbReference>
<dbReference type="InterPro" id="IPR042098">
    <property type="entry name" value="TauD-like_sf"/>
</dbReference>
<gene>
    <name evidence="3" type="ORF">QJT80_01885</name>
</gene>
<sequence length="298" mass="33589">MSKQYDLRDSNAYQAWRAQKLSAYPLSITDCMTAIKSAENPHLSEVQQLKIQCQNFNFAFYQFVAGDKRAKPAVHHLSALVGLNDLNNNLCADHDGLTSLQVTSHIGQHDYIPYTTKPLSWHTDGYYNLPHEQINGMLLHCAQPAIEGGSSWLMDHEIAYILLRDANPDFIQALMHPEAFTIPANILNGQVIRPAQTGAVFSLTASGHLHMRYSARQRNVSWREDATTQAAAQFLLDLWQQPSIYKLNYTLQAGEGLICNNVLHNRTQFTDSDDPALKRLLYRGRYYQRVAEPTTGAG</sequence>
<dbReference type="InterPro" id="IPR003819">
    <property type="entry name" value="TauD/TfdA-like"/>
</dbReference>
<evidence type="ECO:0000259" key="2">
    <source>
        <dbReference type="Pfam" id="PF02668"/>
    </source>
</evidence>
<accession>A0AA95KKC3</accession>
<protein>
    <submittedName>
        <fullName evidence="3">TauD/TfdA family dioxygenase</fullName>
    </submittedName>
</protein>
<dbReference type="SUPFAM" id="SSF51197">
    <property type="entry name" value="Clavaminate synthase-like"/>
    <property type="match status" value="1"/>
</dbReference>
<reference evidence="3" key="2">
    <citation type="submission" date="2023-04" db="EMBL/GenBank/DDBJ databases">
        <authorList>
            <person name="Beletskiy A.V."/>
            <person name="Mardanov A.V."/>
            <person name="Ravin N.V."/>
        </authorList>
    </citation>
    <scope>NUCLEOTIDE SEQUENCE</scope>
    <source>
        <strain evidence="3">GKL-01</strain>
    </source>
</reference>
<dbReference type="Proteomes" id="UP001300672">
    <property type="component" value="Chromosome"/>
</dbReference>
<dbReference type="EMBL" id="CP124755">
    <property type="protein sequence ID" value="WGZ91232.1"/>
    <property type="molecule type" value="Genomic_DNA"/>
</dbReference>
<reference evidence="3" key="1">
    <citation type="journal article" date="2023" name="Int. J. Mol. Sci.">
        <title>Metagenomics Revealed a New Genus 'Candidatus Thiocaldithrix dubininis' gen. nov., sp. nov. and a New Species 'Candidatus Thiothrix putei' sp. nov. in the Family Thiotrichaceae, Some Members of Which Have Traits of Both Na+- and H+-Motive Energetics.</title>
        <authorList>
            <person name="Ravin N.V."/>
            <person name="Muntyan M.S."/>
            <person name="Smolyakov D.D."/>
            <person name="Rudenko T.S."/>
            <person name="Beletsky A.V."/>
            <person name="Mardanov A.V."/>
            <person name="Grabovich M.Y."/>
        </authorList>
    </citation>
    <scope>NUCLEOTIDE SEQUENCE</scope>
    <source>
        <strain evidence="3">GKL-01</strain>
    </source>
</reference>
<name>A0AA95KKC3_9GAMM</name>
<keyword evidence="3" id="KW-0223">Dioxygenase</keyword>
<feature type="domain" description="TauD/TfdA-like" evidence="2">
    <location>
        <begin position="102"/>
        <end position="280"/>
    </location>
</feature>
<dbReference type="AlphaFoldDB" id="A0AA95KKC3"/>
<dbReference type="GO" id="GO:0016706">
    <property type="term" value="F:2-oxoglutarate-dependent dioxygenase activity"/>
    <property type="evidence" value="ECO:0007669"/>
    <property type="project" value="UniProtKB-ARBA"/>
</dbReference>
<dbReference type="Pfam" id="PF02668">
    <property type="entry name" value="TauD"/>
    <property type="match status" value="1"/>
</dbReference>
<keyword evidence="1" id="KW-0560">Oxidoreductase</keyword>
<organism evidence="3">
    <name type="scientific">Candidatus Thiocaldithrix dubininis</name>
    <dbReference type="NCBI Taxonomy" id="3080823"/>
    <lineage>
        <taxon>Bacteria</taxon>
        <taxon>Pseudomonadati</taxon>
        <taxon>Pseudomonadota</taxon>
        <taxon>Gammaproteobacteria</taxon>
        <taxon>Thiotrichales</taxon>
        <taxon>Thiotrichaceae</taxon>
        <taxon>Candidatus Thiocaldithrix</taxon>
    </lineage>
</organism>
<proteinExistence type="predicted"/>
<evidence type="ECO:0000256" key="1">
    <source>
        <dbReference type="ARBA" id="ARBA00023002"/>
    </source>
</evidence>